<name>A0A7I8V9B7_9ANNE</name>
<evidence type="ECO:0000313" key="11">
    <source>
        <dbReference type="EMBL" id="CAD5112385.1"/>
    </source>
</evidence>
<keyword evidence="4" id="KW-0378">Hydrolase</keyword>
<dbReference type="GO" id="GO:0046872">
    <property type="term" value="F:metal ion binding"/>
    <property type="evidence" value="ECO:0007669"/>
    <property type="project" value="UniProtKB-KW"/>
</dbReference>
<sequence length="648" mass="76233">MAIDLNEYFRHTFEDKLLIKMPEREDDHLTPATRLLEKRREMTEVEQALAAQKEEFQMKMESLQQRREELERKEYQLKESLLKFDKFLKENDEKRRRALRKATVEKDISVNKEYELIRLKSDSEELSDQKQKLQEKMERHLVYQKYMEKVVETAEEFQEIREILARHDTLITTHQDLMNREQENQDRLEKQKTKKLRYIEEKNNEILNYNNRLATLQTKLDKTQSEAVKWESKWTHIKNTAAKKTLLLGRIKIASCIDHIVLPRATHNLYMLVSRHQKQATPHVEDTYEQLTRIQQFIQDLTQITQDIRKEQQELHAHISGSLSDEAISYLIETAKDENPALDSDTLDKWNSLIHSGNKRVFQVFKIIQSLSRTPKDIQKITELVIKDFHKENVKYLELRSTPRSAKDCMTKSQYIRAVLQGIKNCRNMDIIVKFLVSLDRGRGIEDAENSFAVLCEMLDKDREARDTIVGIDLSGDPSKNDARDFIPLLRKAKERGLQIAIHLAEIKEKVEEVQDILGMGIDRIGHGTYLHPDVGGKDKYVNFIKKNRIPLEICLTSNFLTNTVKSLEDHHFSYWNDIKHPIIICTDDKGVFRTSLSKEIEIAQKIFNLSKENIWKTFFYGIESAFCSEKIREELIEKFKAAKLAMI</sequence>
<dbReference type="Pfam" id="PF13863">
    <property type="entry name" value="DUF4200"/>
    <property type="match status" value="1"/>
</dbReference>
<evidence type="ECO:0000259" key="9">
    <source>
        <dbReference type="Pfam" id="PF00962"/>
    </source>
</evidence>
<evidence type="ECO:0000256" key="3">
    <source>
        <dbReference type="ARBA" id="ARBA00022723"/>
    </source>
</evidence>
<keyword evidence="6" id="KW-0546">Nucleotide metabolism</keyword>
<dbReference type="Pfam" id="PF00962">
    <property type="entry name" value="A_deaminase"/>
    <property type="match status" value="1"/>
</dbReference>
<comment type="caution">
    <text evidence="11">The sequence shown here is derived from an EMBL/GenBank/DDBJ whole genome shotgun (WGS) entry which is preliminary data.</text>
</comment>
<proteinExistence type="inferred from homology"/>
<dbReference type="OrthoDB" id="10264298at2759"/>
<dbReference type="InterPro" id="IPR025252">
    <property type="entry name" value="DUF4200"/>
</dbReference>
<dbReference type="Gene3D" id="3.20.20.140">
    <property type="entry name" value="Metal-dependent hydrolases"/>
    <property type="match status" value="1"/>
</dbReference>
<dbReference type="SUPFAM" id="SSF51556">
    <property type="entry name" value="Metallo-dependent hydrolases"/>
    <property type="match status" value="1"/>
</dbReference>
<feature type="coiled-coil region" evidence="8">
    <location>
        <begin position="35"/>
        <end position="80"/>
    </location>
</feature>
<dbReference type="Proteomes" id="UP000549394">
    <property type="component" value="Unassembled WGS sequence"/>
</dbReference>
<dbReference type="AlphaFoldDB" id="A0A7I8V9B7"/>
<comment type="cofactor">
    <cofactor evidence="1">
        <name>Zn(2+)</name>
        <dbReference type="ChEBI" id="CHEBI:29105"/>
    </cofactor>
</comment>
<dbReference type="CDD" id="cd00443">
    <property type="entry name" value="ADA_AMPD"/>
    <property type="match status" value="1"/>
</dbReference>
<evidence type="ECO:0000256" key="6">
    <source>
        <dbReference type="ARBA" id="ARBA00023080"/>
    </source>
</evidence>
<dbReference type="InterPro" id="IPR006330">
    <property type="entry name" value="Ado/ade_deaminase"/>
</dbReference>
<keyword evidence="5" id="KW-0862">Zinc</keyword>
<feature type="coiled-coil region" evidence="8">
    <location>
        <begin position="171"/>
        <end position="233"/>
    </location>
</feature>
<keyword evidence="12" id="KW-1185">Reference proteome</keyword>
<dbReference type="EMBL" id="CAJFCJ010000002">
    <property type="protein sequence ID" value="CAD5112385.1"/>
    <property type="molecule type" value="Genomic_DNA"/>
</dbReference>
<dbReference type="GO" id="GO:0004000">
    <property type="term" value="F:adenosine deaminase activity"/>
    <property type="evidence" value="ECO:0007669"/>
    <property type="project" value="TreeGrafter"/>
</dbReference>
<comment type="similarity">
    <text evidence="2">Belongs to the metallo-dependent hydrolases superfamily. Adenosine and AMP deaminases family.</text>
</comment>
<feature type="domain" description="Adenosine deaminase" evidence="9">
    <location>
        <begin position="314"/>
        <end position="641"/>
    </location>
</feature>
<dbReference type="GO" id="GO:0046103">
    <property type="term" value="P:inosine biosynthetic process"/>
    <property type="evidence" value="ECO:0007669"/>
    <property type="project" value="TreeGrafter"/>
</dbReference>
<dbReference type="InterPro" id="IPR032466">
    <property type="entry name" value="Metal_Hydrolase"/>
</dbReference>
<organism evidence="11 12">
    <name type="scientific">Dimorphilus gyrociliatus</name>
    <dbReference type="NCBI Taxonomy" id="2664684"/>
    <lineage>
        <taxon>Eukaryota</taxon>
        <taxon>Metazoa</taxon>
        <taxon>Spiralia</taxon>
        <taxon>Lophotrochozoa</taxon>
        <taxon>Annelida</taxon>
        <taxon>Polychaeta</taxon>
        <taxon>Polychaeta incertae sedis</taxon>
        <taxon>Dinophilidae</taxon>
        <taxon>Dimorphilus</taxon>
    </lineage>
</organism>
<feature type="domain" description="DUF4200" evidence="10">
    <location>
        <begin position="35"/>
        <end position="152"/>
    </location>
</feature>
<evidence type="ECO:0000256" key="2">
    <source>
        <dbReference type="ARBA" id="ARBA00006676"/>
    </source>
</evidence>
<evidence type="ECO:0000256" key="5">
    <source>
        <dbReference type="ARBA" id="ARBA00022833"/>
    </source>
</evidence>
<evidence type="ECO:0000259" key="10">
    <source>
        <dbReference type="Pfam" id="PF13863"/>
    </source>
</evidence>
<evidence type="ECO:0000256" key="1">
    <source>
        <dbReference type="ARBA" id="ARBA00001947"/>
    </source>
</evidence>
<evidence type="ECO:0000256" key="4">
    <source>
        <dbReference type="ARBA" id="ARBA00022801"/>
    </source>
</evidence>
<dbReference type="GO" id="GO:0009117">
    <property type="term" value="P:nucleotide metabolic process"/>
    <property type="evidence" value="ECO:0007669"/>
    <property type="project" value="UniProtKB-KW"/>
</dbReference>
<keyword evidence="3" id="KW-0479">Metal-binding</keyword>
<accession>A0A7I8V9B7</accession>
<dbReference type="GO" id="GO:0006154">
    <property type="term" value="P:adenosine catabolic process"/>
    <property type="evidence" value="ECO:0007669"/>
    <property type="project" value="TreeGrafter"/>
</dbReference>
<reference evidence="11 12" key="1">
    <citation type="submission" date="2020-08" db="EMBL/GenBank/DDBJ databases">
        <authorList>
            <person name="Hejnol A."/>
        </authorList>
    </citation>
    <scope>NUCLEOTIDE SEQUENCE [LARGE SCALE GENOMIC DNA]</scope>
</reference>
<dbReference type="PANTHER" id="PTHR11409:SF42">
    <property type="entry name" value="ADENOSINE DEAMINASE-LIKE PROTEIN"/>
    <property type="match status" value="1"/>
</dbReference>
<dbReference type="PANTHER" id="PTHR11409">
    <property type="entry name" value="ADENOSINE DEAMINASE"/>
    <property type="match status" value="1"/>
</dbReference>
<keyword evidence="8" id="KW-0175">Coiled coil</keyword>
<evidence type="ECO:0000256" key="8">
    <source>
        <dbReference type="SAM" id="Coils"/>
    </source>
</evidence>
<protein>
    <submittedName>
        <fullName evidence="11">DgyrCDS1606</fullName>
    </submittedName>
</protein>
<dbReference type="InterPro" id="IPR001365">
    <property type="entry name" value="A_deaminase_dom"/>
</dbReference>
<comment type="catalytic activity">
    <reaction evidence="7">
        <text>N(6)-methyl-AMP + H2O + H(+) = IMP + methylamine</text>
        <dbReference type="Rhea" id="RHEA:16001"/>
        <dbReference type="ChEBI" id="CHEBI:15377"/>
        <dbReference type="ChEBI" id="CHEBI:15378"/>
        <dbReference type="ChEBI" id="CHEBI:58053"/>
        <dbReference type="ChEBI" id="CHEBI:59338"/>
        <dbReference type="ChEBI" id="CHEBI:144842"/>
    </reaction>
    <physiologicalReaction direction="left-to-right" evidence="7">
        <dbReference type="Rhea" id="RHEA:16002"/>
    </physiologicalReaction>
</comment>
<gene>
    <name evidence="11" type="ORF">DGYR_LOCUS1540</name>
</gene>
<evidence type="ECO:0000313" key="12">
    <source>
        <dbReference type="Proteomes" id="UP000549394"/>
    </source>
</evidence>
<evidence type="ECO:0000256" key="7">
    <source>
        <dbReference type="ARBA" id="ARBA00048787"/>
    </source>
</evidence>